<reference evidence="2 3" key="1">
    <citation type="submission" date="2024-09" db="EMBL/GenBank/DDBJ databases">
        <title>Chromosome-scale assembly of Riccia fluitans.</title>
        <authorList>
            <person name="Paukszto L."/>
            <person name="Sawicki J."/>
            <person name="Karawczyk K."/>
            <person name="Piernik-Szablinska J."/>
            <person name="Szczecinska M."/>
            <person name="Mazdziarz M."/>
        </authorList>
    </citation>
    <scope>NUCLEOTIDE SEQUENCE [LARGE SCALE GENOMIC DNA]</scope>
    <source>
        <strain evidence="2">Rf_01</strain>
        <tissue evidence="2">Aerial parts of the thallus</tissue>
    </source>
</reference>
<keyword evidence="3" id="KW-1185">Reference proteome</keyword>
<gene>
    <name evidence="2" type="ORF">R1flu_018978</name>
</gene>
<sequence>MKRTTCSNVVPPNMIRDMVDGRSASKGQGRSTGWSKDGAIGRGSDQLQAWVLAEDRADRLLESLSLVALPLLLP</sequence>
<feature type="compositionally biased region" description="Polar residues" evidence="1">
    <location>
        <begin position="25"/>
        <end position="34"/>
    </location>
</feature>
<accession>A0ABD1ZHD6</accession>
<evidence type="ECO:0000256" key="1">
    <source>
        <dbReference type="SAM" id="MobiDB-lite"/>
    </source>
</evidence>
<protein>
    <submittedName>
        <fullName evidence="2">Uncharacterized protein</fullName>
    </submittedName>
</protein>
<feature type="compositionally biased region" description="Polar residues" evidence="1">
    <location>
        <begin position="1"/>
        <end position="10"/>
    </location>
</feature>
<name>A0ABD1ZHD6_9MARC</name>
<organism evidence="2 3">
    <name type="scientific">Riccia fluitans</name>
    <dbReference type="NCBI Taxonomy" id="41844"/>
    <lineage>
        <taxon>Eukaryota</taxon>
        <taxon>Viridiplantae</taxon>
        <taxon>Streptophyta</taxon>
        <taxon>Embryophyta</taxon>
        <taxon>Marchantiophyta</taxon>
        <taxon>Marchantiopsida</taxon>
        <taxon>Marchantiidae</taxon>
        <taxon>Marchantiales</taxon>
        <taxon>Ricciaceae</taxon>
        <taxon>Riccia</taxon>
    </lineage>
</organism>
<dbReference type="Proteomes" id="UP001605036">
    <property type="component" value="Unassembled WGS sequence"/>
</dbReference>
<evidence type="ECO:0000313" key="3">
    <source>
        <dbReference type="Proteomes" id="UP001605036"/>
    </source>
</evidence>
<feature type="region of interest" description="Disordered" evidence="1">
    <location>
        <begin position="1"/>
        <end position="41"/>
    </location>
</feature>
<dbReference type="AlphaFoldDB" id="A0ABD1ZHD6"/>
<dbReference type="EMBL" id="JBHFFA010000001">
    <property type="protein sequence ID" value="KAL2650850.1"/>
    <property type="molecule type" value="Genomic_DNA"/>
</dbReference>
<evidence type="ECO:0000313" key="2">
    <source>
        <dbReference type="EMBL" id="KAL2650850.1"/>
    </source>
</evidence>
<proteinExistence type="predicted"/>
<comment type="caution">
    <text evidence="2">The sequence shown here is derived from an EMBL/GenBank/DDBJ whole genome shotgun (WGS) entry which is preliminary data.</text>
</comment>